<dbReference type="AlphaFoldDB" id="A0A4Y2D9Z2"/>
<comment type="caution">
    <text evidence="1">The sequence shown here is derived from an EMBL/GenBank/DDBJ whole genome shotgun (WGS) entry which is preliminary data.</text>
</comment>
<dbReference type="EMBL" id="BGPR01000331">
    <property type="protein sequence ID" value="GBM13613.1"/>
    <property type="molecule type" value="Genomic_DNA"/>
</dbReference>
<gene>
    <name evidence="1" type="ORF">AVEN_229587_1</name>
</gene>
<organism evidence="1 2">
    <name type="scientific">Araneus ventricosus</name>
    <name type="common">Orbweaver spider</name>
    <name type="synonym">Epeira ventricosa</name>
    <dbReference type="NCBI Taxonomy" id="182803"/>
    <lineage>
        <taxon>Eukaryota</taxon>
        <taxon>Metazoa</taxon>
        <taxon>Ecdysozoa</taxon>
        <taxon>Arthropoda</taxon>
        <taxon>Chelicerata</taxon>
        <taxon>Arachnida</taxon>
        <taxon>Araneae</taxon>
        <taxon>Araneomorphae</taxon>
        <taxon>Entelegynae</taxon>
        <taxon>Araneoidea</taxon>
        <taxon>Araneidae</taxon>
        <taxon>Araneus</taxon>
    </lineage>
</organism>
<proteinExistence type="predicted"/>
<name>A0A4Y2D9Z2_ARAVE</name>
<reference evidence="1 2" key="1">
    <citation type="journal article" date="2019" name="Sci. Rep.">
        <title>Orb-weaving spider Araneus ventricosus genome elucidates the spidroin gene catalogue.</title>
        <authorList>
            <person name="Kono N."/>
            <person name="Nakamura H."/>
            <person name="Ohtoshi R."/>
            <person name="Moran D.A.P."/>
            <person name="Shinohara A."/>
            <person name="Yoshida Y."/>
            <person name="Fujiwara M."/>
            <person name="Mori M."/>
            <person name="Tomita M."/>
            <person name="Arakawa K."/>
        </authorList>
    </citation>
    <scope>NUCLEOTIDE SEQUENCE [LARGE SCALE GENOMIC DNA]</scope>
</reference>
<dbReference type="OrthoDB" id="6379402at2759"/>
<evidence type="ECO:0008006" key="3">
    <source>
        <dbReference type="Google" id="ProtNLM"/>
    </source>
</evidence>
<evidence type="ECO:0000313" key="1">
    <source>
        <dbReference type="EMBL" id="GBM13613.1"/>
    </source>
</evidence>
<protein>
    <recommendedName>
        <fullName evidence="3">DUF5641 domain-containing protein</fullName>
    </recommendedName>
</protein>
<evidence type="ECO:0000313" key="2">
    <source>
        <dbReference type="Proteomes" id="UP000499080"/>
    </source>
</evidence>
<dbReference type="Proteomes" id="UP000499080">
    <property type="component" value="Unassembled WGS sequence"/>
</dbReference>
<accession>A0A4Y2D9Z2</accession>
<keyword evidence="2" id="KW-1185">Reference proteome</keyword>
<sequence>MLKRLLKVLCLESREEWKKNLPATLLALLTVIHESAERVHGKNLRTPEELLYEHWVTPQESESSVTEYVFELINRMTQCQDLAVERMTEAQVKRKVWYDKNAVGRKFRVGDQVLVLETSKSNKLVAQWTDPGVIESQLSNSNYIVKMTNKNDKTQIYQVNLLNPYHQCPESINLLFSGKNENLESEPELETRIRHRTQIFMILRKSLEIVP</sequence>